<keyword evidence="3 8" id="KW-0812">Transmembrane</keyword>
<comment type="caution">
    <text evidence="12">The sequence shown here is derived from an EMBL/GenBank/DDBJ whole genome shotgun (WGS) entry which is preliminary data.</text>
</comment>
<dbReference type="Proteomes" id="UP001154272">
    <property type="component" value="Unassembled WGS sequence"/>
</dbReference>
<comment type="subcellular location">
    <subcellularLocation>
        <location evidence="8">Cell outer membrane</location>
    </subcellularLocation>
    <subcellularLocation>
        <location evidence="1">Membrane</location>
    </subcellularLocation>
</comment>
<evidence type="ECO:0000313" key="13">
    <source>
        <dbReference type="Proteomes" id="UP001154272"/>
    </source>
</evidence>
<proteinExistence type="inferred from homology"/>
<dbReference type="Gene3D" id="3.10.20.310">
    <property type="entry name" value="membrane protein fhac"/>
    <property type="match status" value="5"/>
</dbReference>
<dbReference type="InterPro" id="IPR000184">
    <property type="entry name" value="Bac_surfAg_D15"/>
</dbReference>
<evidence type="ECO:0000259" key="11">
    <source>
        <dbReference type="PROSITE" id="PS51779"/>
    </source>
</evidence>
<keyword evidence="2 8" id="KW-1134">Transmembrane beta strand</keyword>
<name>A0ABN8W2L4_9PROT</name>
<dbReference type="PANTHER" id="PTHR12815:SF23">
    <property type="entry name" value="OUTER MEMBRANE PROTEIN ASSEMBLY FACTOR BAMA"/>
    <property type="match status" value="1"/>
</dbReference>
<organism evidence="12 13">
    <name type="scientific">Commensalibacter papalotli</name>
    <name type="common">ex Botero et al. 2024</name>
    <dbReference type="NCBI Taxonomy" id="2972766"/>
    <lineage>
        <taxon>Bacteria</taxon>
        <taxon>Pseudomonadati</taxon>
        <taxon>Pseudomonadota</taxon>
        <taxon>Alphaproteobacteria</taxon>
        <taxon>Acetobacterales</taxon>
        <taxon>Acetobacteraceae</taxon>
    </lineage>
</organism>
<comment type="function">
    <text evidence="8">Part of the outer membrane protein assembly complex, which is involved in assembly and insertion of beta-barrel proteins into the outer membrane.</text>
</comment>
<reference evidence="12" key="1">
    <citation type="submission" date="2022-10" db="EMBL/GenBank/DDBJ databases">
        <authorList>
            <person name="Botero Cardona J."/>
        </authorList>
    </citation>
    <scope>NUCLEOTIDE SEQUENCE</scope>
    <source>
        <strain evidence="12">R-83534</strain>
    </source>
</reference>
<keyword evidence="13" id="KW-1185">Reference proteome</keyword>
<dbReference type="EMBL" id="CAMXCH010000001">
    <property type="protein sequence ID" value="CAI3927241.1"/>
    <property type="molecule type" value="Genomic_DNA"/>
</dbReference>
<sequence length="824" mass="91577" precursor="true">MADLSGKRSALFASVCMFPFVCSSVHAQTTGNVSHNSSHGKKAVKSTHHGKKGSVGKNVTKQGGIIQSIQVVGNDRVETPTVLSYMLAQPGDPFNKDLLDRSLKTLYATGLFKDITFHRSGNDLQVKVVENPIVNVVAFEGNHKMKDGDLLKYTSLKPRAVYSPALISEDRKRILAMYAAKGRYSVTVTPQIIHLSKNRIDVIYKINEGPKTAIEKLAFVGNHAFSEARLAQVTSSKETAWYRFLSSADEYNPERVKYDAELLRRFYLRNGYVDFKIVNATGELSPDHKSFYITYTMVEGPQYRLGKVDVRSNLEGVKEDKVREMIVMHKGQIYDGKEIEDVAKYIQETLQSQGHPFAVVRPEIARNPEKKRVDLLFDVMEGPRVYVERIDINGNTVTKDNVIRRELPAAENDPYTNTTEKYMKMAADDLGYFKEVKVQQVKGSAPDKRVVAINVQEKPTGEFSLGGGYSTDSGVLGNIGLRQRNFLGTGVDAGISGTAAYYAKQVNLSVTDPYFLNKNMVAGIDLFYIQNSYQTYQNYGEDRFGASFRMGYAFNNVLSQQWTYSIIDRRVHDIWDDSSYYILDQKGHSLLSQLSTTIAYDTRDARFNPHTGTLVKLGGDIAGLGGDAKYARGKIDASHYIPLDEITGNRDWTLSLTAGAGYIADMGSDKDTMVIDNFYLGGNNLRGFYDGGVGPRSQGIPKRGPNTRAHTQEDFLGGRTMYTASAQVNFPMPAARDLGLSGRYFVDMGALDGLRVKRKYTNQATAGDKYTGVYGDSLSPRVSTGLGVSWKSPFGLLNVDAALPLVKEKHDRKQLVRFGFGQQF</sequence>
<keyword evidence="4 8" id="KW-0732">Signal</keyword>
<keyword evidence="6 8" id="KW-0472">Membrane</keyword>
<evidence type="ECO:0000256" key="4">
    <source>
        <dbReference type="ARBA" id="ARBA00022729"/>
    </source>
</evidence>
<feature type="signal peptide" evidence="8">
    <location>
        <begin position="1"/>
        <end position="27"/>
    </location>
</feature>
<evidence type="ECO:0000256" key="1">
    <source>
        <dbReference type="ARBA" id="ARBA00004370"/>
    </source>
</evidence>
<dbReference type="PIRSF" id="PIRSF006076">
    <property type="entry name" value="OM_assembly_OMP85"/>
    <property type="match status" value="1"/>
</dbReference>
<gene>
    <name evidence="8" type="primary">bamA</name>
    <name evidence="12" type="ORF">R83534S58_LOCUS307</name>
</gene>
<feature type="region of interest" description="Disordered" evidence="10">
    <location>
        <begin position="31"/>
        <end position="58"/>
    </location>
</feature>
<feature type="domain" description="POTRA" evidence="11">
    <location>
        <begin position="385"/>
        <end position="458"/>
    </location>
</feature>
<dbReference type="InterPro" id="IPR023707">
    <property type="entry name" value="OM_assembly_BamA"/>
</dbReference>
<keyword evidence="7 8" id="KW-0998">Cell outer membrane</keyword>
<feature type="domain" description="POTRA" evidence="11">
    <location>
        <begin position="132"/>
        <end position="209"/>
    </location>
</feature>
<dbReference type="InterPro" id="IPR010827">
    <property type="entry name" value="BamA/TamA_POTRA"/>
</dbReference>
<dbReference type="PROSITE" id="PS51779">
    <property type="entry name" value="POTRA"/>
    <property type="match status" value="3"/>
</dbReference>
<dbReference type="InterPro" id="IPR039910">
    <property type="entry name" value="D15-like"/>
</dbReference>
<evidence type="ECO:0000256" key="8">
    <source>
        <dbReference type="HAMAP-Rule" id="MF_01430"/>
    </source>
</evidence>
<dbReference type="HAMAP" id="MF_01430">
    <property type="entry name" value="OM_assembly_BamA"/>
    <property type="match status" value="1"/>
</dbReference>
<evidence type="ECO:0000256" key="5">
    <source>
        <dbReference type="ARBA" id="ARBA00022737"/>
    </source>
</evidence>
<evidence type="ECO:0000256" key="9">
    <source>
        <dbReference type="NCBIfam" id="TIGR03303"/>
    </source>
</evidence>
<accession>A0ABN8W2L4</accession>
<comment type="similarity">
    <text evidence="8">Belongs to the BamA family.</text>
</comment>
<evidence type="ECO:0000256" key="3">
    <source>
        <dbReference type="ARBA" id="ARBA00022692"/>
    </source>
</evidence>
<evidence type="ECO:0000256" key="6">
    <source>
        <dbReference type="ARBA" id="ARBA00023136"/>
    </source>
</evidence>
<keyword evidence="5 8" id="KW-0677">Repeat</keyword>
<dbReference type="PANTHER" id="PTHR12815">
    <property type="entry name" value="SORTING AND ASSEMBLY MACHINERY SAMM50 PROTEIN FAMILY MEMBER"/>
    <property type="match status" value="1"/>
</dbReference>
<dbReference type="InterPro" id="IPR034746">
    <property type="entry name" value="POTRA"/>
</dbReference>
<dbReference type="Pfam" id="PF01103">
    <property type="entry name" value="Omp85"/>
    <property type="match status" value="1"/>
</dbReference>
<evidence type="ECO:0000256" key="7">
    <source>
        <dbReference type="ARBA" id="ARBA00023237"/>
    </source>
</evidence>
<protein>
    <recommendedName>
        <fullName evidence="8 9">Outer membrane protein assembly factor BamA</fullName>
    </recommendedName>
</protein>
<evidence type="ECO:0000256" key="10">
    <source>
        <dbReference type="SAM" id="MobiDB-lite"/>
    </source>
</evidence>
<comment type="subunit">
    <text evidence="8">Part of the Bam complex.</text>
</comment>
<evidence type="ECO:0000256" key="2">
    <source>
        <dbReference type="ARBA" id="ARBA00022452"/>
    </source>
</evidence>
<feature type="domain" description="POTRA" evidence="11">
    <location>
        <begin position="64"/>
        <end position="131"/>
    </location>
</feature>
<feature type="chain" id="PRO_5044919523" description="Outer membrane protein assembly factor BamA" evidence="8">
    <location>
        <begin position="28"/>
        <end position="824"/>
    </location>
</feature>
<dbReference type="Gene3D" id="2.40.160.50">
    <property type="entry name" value="membrane protein fhac: a member of the omp85/tpsb transporter family"/>
    <property type="match status" value="1"/>
</dbReference>
<feature type="compositionally biased region" description="Basic residues" evidence="10">
    <location>
        <begin position="38"/>
        <end position="54"/>
    </location>
</feature>
<dbReference type="Pfam" id="PF07244">
    <property type="entry name" value="POTRA"/>
    <property type="match status" value="5"/>
</dbReference>
<dbReference type="NCBIfam" id="TIGR03303">
    <property type="entry name" value="OM_YaeT"/>
    <property type="match status" value="1"/>
</dbReference>
<evidence type="ECO:0000313" key="12">
    <source>
        <dbReference type="EMBL" id="CAI3927241.1"/>
    </source>
</evidence>